<accession>A0ACA9N056</accession>
<evidence type="ECO:0000313" key="2">
    <source>
        <dbReference type="Proteomes" id="UP000789366"/>
    </source>
</evidence>
<proteinExistence type="predicted"/>
<gene>
    <name evidence="1" type="ORF">SPELUC_LOCUS7948</name>
</gene>
<comment type="caution">
    <text evidence="1">The sequence shown here is derived from an EMBL/GenBank/DDBJ whole genome shotgun (WGS) entry which is preliminary data.</text>
</comment>
<reference evidence="1" key="1">
    <citation type="submission" date="2021-06" db="EMBL/GenBank/DDBJ databases">
        <authorList>
            <person name="Kallberg Y."/>
            <person name="Tangrot J."/>
            <person name="Rosling A."/>
        </authorList>
    </citation>
    <scope>NUCLEOTIDE SEQUENCE</scope>
    <source>
        <strain evidence="1">28 12/20/2015</strain>
    </source>
</reference>
<keyword evidence="2" id="KW-1185">Reference proteome</keyword>
<dbReference type="EMBL" id="CAJVPW010011220">
    <property type="protein sequence ID" value="CAG8623317.1"/>
    <property type="molecule type" value="Genomic_DNA"/>
</dbReference>
<name>A0ACA9N056_9GLOM</name>
<protein>
    <submittedName>
        <fullName evidence="1">2752_t:CDS:1</fullName>
    </submittedName>
</protein>
<dbReference type="Proteomes" id="UP000789366">
    <property type="component" value="Unassembled WGS sequence"/>
</dbReference>
<sequence>SFSDSLDKDFNDNHILHEITPVSNNSATLTVGQTFAKWCDVEQYVNAYAIKAEIVCRHARTPIKYHVKSVNLEHNYPIDAAAVVFDPGHHKLSNNENMYVRMLYNGGVLVPTIVNMLTEEYSRYVHNKDIYNTLSHRSCDYVKGLLQTAELLKGLNDNNKYMFTYSVNNNRLHCLFFTTHSAVVKFKQYSKVLLMDATYKTNRFGMPLLLISGIDAMDITFLIASRLLTNETIPSCCWIFQQLKQLIGDTTFYSIQTLLTDREHALISAVRTEALHIKHQLCIWHVEQNIIRNLNHKLKERFILFIKDFKVVMFEFIENQFKVLWNHLLAEYPEANSYMTDQQKPLAQITQFSLPCHHVLFVHIVNKKVISVGYIGAHWIVSLAKLNTDMSQSEENNFTEFTTSSSSTDFSNKHSNNFLTTINYGTHNMSVKQTSTRSTVELLKDIEAIADRVGHIKINNILASFVEQLNTEYPLLQEDIKDPVLVKTKGRPNSTKHKKTDAEHATKKMYMCSIVAAQDIILGVVHASN</sequence>
<evidence type="ECO:0000313" key="1">
    <source>
        <dbReference type="EMBL" id="CAG8623317.1"/>
    </source>
</evidence>
<feature type="non-terminal residue" evidence="1">
    <location>
        <position position="1"/>
    </location>
</feature>
<organism evidence="1 2">
    <name type="scientific">Cetraspora pellucida</name>
    <dbReference type="NCBI Taxonomy" id="1433469"/>
    <lineage>
        <taxon>Eukaryota</taxon>
        <taxon>Fungi</taxon>
        <taxon>Fungi incertae sedis</taxon>
        <taxon>Mucoromycota</taxon>
        <taxon>Glomeromycotina</taxon>
        <taxon>Glomeromycetes</taxon>
        <taxon>Diversisporales</taxon>
        <taxon>Gigasporaceae</taxon>
        <taxon>Cetraspora</taxon>
    </lineage>
</organism>